<proteinExistence type="predicted"/>
<keyword evidence="2" id="KW-1185">Reference proteome</keyword>
<evidence type="ECO:0000313" key="2">
    <source>
        <dbReference type="Proteomes" id="UP000443582"/>
    </source>
</evidence>
<dbReference type="EMBL" id="QDKL01000003">
    <property type="protein sequence ID" value="RZF20536.1"/>
    <property type="molecule type" value="Genomic_DNA"/>
</dbReference>
<gene>
    <name evidence="1" type="ORF">DAY19_11150</name>
</gene>
<evidence type="ECO:0000313" key="1">
    <source>
        <dbReference type="EMBL" id="RZF20536.1"/>
    </source>
</evidence>
<sequence length="520" mass="58038">MQKSKQFFIITVLAFFQLNSLAMMGAKVIALSKSGRSVKLDVGKVAGLKTGDVADVSIKLGTLEKPKFIYLGSIELLKLSDRSSSWYFKTISGDKLNRSNFKKDDFIRLQIRSRSEAGRSKKKPVYNVKAFESKNVKRNNRYAIDGVVPANLVQEKEVPNEENYDSDYTDNTTYKVTEKSILKDGNEVIVEDGRLKYKYINSKLSPVDVSRLSDEDLDTTLGSQHQNQLSKISSKQDGYEEMYYNGRGSLTGPTSSLSIQNTMDETLARERAKNSVTPSAKAALNKEGPLWSADMDSEQLSNYLKASGIAREKFRRENVLAIESGNEVQFSFISNLLANYSDSDSNHQNLGYGLAIGYEFHLIRAHKALGKWSVDFGLDATNLNVDIGGVNARMTFTNIGAHINYYFYNTPYIRNKLQAYVGLGIKRGVGEATSGFLNGYSYDYESVALPSITLGVKTRLSSFRDYEQGNMFGWGIGAKLNYELLSLNPISELDSSDDSNYTLNQTVNNIKLIASLSMFF</sequence>
<accession>A0ABY0IFE7</accession>
<comment type="caution">
    <text evidence="1">The sequence shown here is derived from an EMBL/GenBank/DDBJ whole genome shotgun (WGS) entry which is preliminary data.</text>
</comment>
<dbReference type="Proteomes" id="UP000443582">
    <property type="component" value="Unassembled WGS sequence"/>
</dbReference>
<evidence type="ECO:0008006" key="3">
    <source>
        <dbReference type="Google" id="ProtNLM"/>
    </source>
</evidence>
<name>A0ABY0IFE7_9BACT</name>
<reference evidence="2" key="1">
    <citation type="journal article" date="2019" name="Int. J. Syst. Evol. Microbiol.">
        <title>Halobacteriovorax valvorus sp. nov., a novel prokaryotic predator isolated from coastal seawater of China.</title>
        <authorList>
            <person name="Chen M.-X."/>
        </authorList>
    </citation>
    <scope>NUCLEOTIDE SEQUENCE [LARGE SCALE GENOMIC DNA]</scope>
    <source>
        <strain evidence="2">BL9</strain>
    </source>
</reference>
<organism evidence="1 2">
    <name type="scientific">Halobacteriovorax vibrionivorans</name>
    <dbReference type="NCBI Taxonomy" id="2152716"/>
    <lineage>
        <taxon>Bacteria</taxon>
        <taxon>Pseudomonadati</taxon>
        <taxon>Bdellovibrionota</taxon>
        <taxon>Bacteriovoracia</taxon>
        <taxon>Bacteriovoracales</taxon>
        <taxon>Halobacteriovoraceae</taxon>
        <taxon>Halobacteriovorax</taxon>
    </lineage>
</organism>
<protein>
    <recommendedName>
        <fullName evidence="3">Outer membrane protein beta-barrel domain-containing protein</fullName>
    </recommendedName>
</protein>
<dbReference type="RefSeq" id="WP_133296950.1">
    <property type="nucleotide sequence ID" value="NZ_QDKL01000003.1"/>
</dbReference>